<organism evidence="2 3">
    <name type="scientific">Dreissena polymorpha</name>
    <name type="common">Zebra mussel</name>
    <name type="synonym">Mytilus polymorpha</name>
    <dbReference type="NCBI Taxonomy" id="45954"/>
    <lineage>
        <taxon>Eukaryota</taxon>
        <taxon>Metazoa</taxon>
        <taxon>Spiralia</taxon>
        <taxon>Lophotrochozoa</taxon>
        <taxon>Mollusca</taxon>
        <taxon>Bivalvia</taxon>
        <taxon>Autobranchia</taxon>
        <taxon>Heteroconchia</taxon>
        <taxon>Euheterodonta</taxon>
        <taxon>Imparidentia</taxon>
        <taxon>Neoheterodontei</taxon>
        <taxon>Myida</taxon>
        <taxon>Dreissenoidea</taxon>
        <taxon>Dreissenidae</taxon>
        <taxon>Dreissena</taxon>
    </lineage>
</organism>
<protein>
    <submittedName>
        <fullName evidence="2">Uncharacterized protein</fullName>
    </submittedName>
</protein>
<feature type="transmembrane region" description="Helical" evidence="1">
    <location>
        <begin position="26"/>
        <end position="48"/>
    </location>
</feature>
<name>A0A9D4RCD1_DREPO</name>
<proteinExistence type="predicted"/>
<evidence type="ECO:0000256" key="1">
    <source>
        <dbReference type="SAM" id="Phobius"/>
    </source>
</evidence>
<keyword evidence="1" id="KW-0472">Membrane</keyword>
<keyword evidence="3" id="KW-1185">Reference proteome</keyword>
<dbReference type="AlphaFoldDB" id="A0A9D4RCD1"/>
<comment type="caution">
    <text evidence="2">The sequence shown here is derived from an EMBL/GenBank/DDBJ whole genome shotgun (WGS) entry which is preliminary data.</text>
</comment>
<evidence type="ECO:0000313" key="2">
    <source>
        <dbReference type="EMBL" id="KAH3862243.1"/>
    </source>
</evidence>
<feature type="transmembrane region" description="Helical" evidence="1">
    <location>
        <begin position="60"/>
        <end position="80"/>
    </location>
</feature>
<keyword evidence="1" id="KW-1133">Transmembrane helix</keyword>
<gene>
    <name evidence="2" type="ORF">DPMN_025209</name>
</gene>
<evidence type="ECO:0000313" key="3">
    <source>
        <dbReference type="Proteomes" id="UP000828390"/>
    </source>
</evidence>
<sequence length="192" mass="21697">MENNRREHVFCGKLCTLVRRRDVQHAIGAILVFTGLGLLITGAIFTAVSQADTVSSRLPSFRISGPVLLVLSLILIINGYSLCHLDDFKTIWLFFRRRRQLTYINNEDIDEMDNYSSVIVNGTFCAACFRMYVFICLRRRWNTGHPRVPSICSLSPFEVTVAPASDIIRSDQVRTESCASFSSLRNCKVAPN</sequence>
<reference evidence="2" key="2">
    <citation type="submission" date="2020-11" db="EMBL/GenBank/DDBJ databases">
        <authorList>
            <person name="McCartney M.A."/>
            <person name="Auch B."/>
            <person name="Kono T."/>
            <person name="Mallez S."/>
            <person name="Becker A."/>
            <person name="Gohl D.M."/>
            <person name="Silverstein K.A.T."/>
            <person name="Koren S."/>
            <person name="Bechman K.B."/>
            <person name="Herman A."/>
            <person name="Abrahante J.E."/>
            <person name="Garbe J."/>
        </authorList>
    </citation>
    <scope>NUCLEOTIDE SEQUENCE</scope>
    <source>
        <strain evidence="2">Duluth1</strain>
        <tissue evidence="2">Whole animal</tissue>
    </source>
</reference>
<keyword evidence="1" id="KW-0812">Transmembrane</keyword>
<accession>A0A9D4RCD1</accession>
<dbReference type="Proteomes" id="UP000828390">
    <property type="component" value="Unassembled WGS sequence"/>
</dbReference>
<reference evidence="2" key="1">
    <citation type="journal article" date="2019" name="bioRxiv">
        <title>The Genome of the Zebra Mussel, Dreissena polymorpha: A Resource for Invasive Species Research.</title>
        <authorList>
            <person name="McCartney M.A."/>
            <person name="Auch B."/>
            <person name="Kono T."/>
            <person name="Mallez S."/>
            <person name="Zhang Y."/>
            <person name="Obille A."/>
            <person name="Becker A."/>
            <person name="Abrahante J.E."/>
            <person name="Garbe J."/>
            <person name="Badalamenti J.P."/>
            <person name="Herman A."/>
            <person name="Mangelson H."/>
            <person name="Liachko I."/>
            <person name="Sullivan S."/>
            <person name="Sone E.D."/>
            <person name="Koren S."/>
            <person name="Silverstein K.A.T."/>
            <person name="Beckman K.B."/>
            <person name="Gohl D.M."/>
        </authorList>
    </citation>
    <scope>NUCLEOTIDE SEQUENCE</scope>
    <source>
        <strain evidence="2">Duluth1</strain>
        <tissue evidence="2">Whole animal</tissue>
    </source>
</reference>
<dbReference type="EMBL" id="JAIWYP010000002">
    <property type="protein sequence ID" value="KAH3862243.1"/>
    <property type="molecule type" value="Genomic_DNA"/>
</dbReference>